<dbReference type="AlphaFoldDB" id="A0A1I2LWU4"/>
<organism evidence="1 2">
    <name type="scientific">Clostridium cadaveris</name>
    <dbReference type="NCBI Taxonomy" id="1529"/>
    <lineage>
        <taxon>Bacteria</taxon>
        <taxon>Bacillati</taxon>
        <taxon>Bacillota</taxon>
        <taxon>Clostridia</taxon>
        <taxon>Eubacteriales</taxon>
        <taxon>Clostridiaceae</taxon>
        <taxon>Clostridium</taxon>
    </lineage>
</organism>
<accession>A0A1I2LWU4</accession>
<dbReference type="EMBL" id="FOOE01000011">
    <property type="protein sequence ID" value="SFF81461.1"/>
    <property type="molecule type" value="Genomic_DNA"/>
</dbReference>
<reference evidence="1 2" key="1">
    <citation type="submission" date="2016-10" db="EMBL/GenBank/DDBJ databases">
        <authorList>
            <person name="de Groot N.N."/>
        </authorList>
    </citation>
    <scope>NUCLEOTIDE SEQUENCE [LARGE SCALE GENOMIC DNA]</scope>
    <source>
        <strain evidence="1 2">NLAE-zl-G419</strain>
    </source>
</reference>
<dbReference type="OrthoDB" id="4424890at2"/>
<proteinExistence type="predicted"/>
<dbReference type="Proteomes" id="UP000182135">
    <property type="component" value="Unassembled WGS sequence"/>
</dbReference>
<dbReference type="eggNOG" id="COG3949">
    <property type="taxonomic scope" value="Bacteria"/>
</dbReference>
<dbReference type="STRING" id="1529.SAMN04487885_11173"/>
<gene>
    <name evidence="1" type="ORF">SAMN04487885_11173</name>
</gene>
<dbReference type="RefSeq" id="WP_074845457.1">
    <property type="nucleotide sequence ID" value="NZ_FOOE01000011.1"/>
</dbReference>
<dbReference type="InterPro" id="IPR038728">
    <property type="entry name" value="YkvI-like"/>
</dbReference>
<dbReference type="PANTHER" id="PTHR37814:SF1">
    <property type="entry name" value="MEMBRANE PROTEIN"/>
    <property type="match status" value="1"/>
</dbReference>
<dbReference type="PANTHER" id="PTHR37814">
    <property type="entry name" value="CONSERVED MEMBRANE PROTEIN"/>
    <property type="match status" value="1"/>
</dbReference>
<evidence type="ECO:0000313" key="2">
    <source>
        <dbReference type="Proteomes" id="UP000182135"/>
    </source>
</evidence>
<keyword evidence="2" id="KW-1185">Reference proteome</keyword>
<protein>
    <submittedName>
        <fullName evidence="1">Uncharacterized membrane protein YkvI</fullName>
    </submittedName>
</protein>
<name>A0A1I2LWU4_9CLOT</name>
<sequence>MKNMIGLIFQLAAVFVGTIVGAGLASGKEITNFFAAYGFPSFFGILLCGVLYILIGSLVCKISVKYNLQSYNEFMTFVSPNFLGKLTGLITSLFLLSSASIILAASGALLNQFLGVPKWVGMILMGIFTLSTLLKDTQGLVKINTFIVPCLITIIITIFSLYIFFYKDIITISHLAAISCEKDNWFTSTLLYTGFNLLSCTGVLVPLSREIKNTKVLTIGVVIGASILTILCIFLNIMLMLNKPYIYDYEIPLLYIANRFGKPLQIMLLMVIWCEMFSTQVSDIYSISKTLDERFKIPFKKGIFLVFLVTIPISQIGFGRLISILYPFFGALSLIFLSQLILFYIRLNKKSKS</sequence>
<evidence type="ECO:0000313" key="1">
    <source>
        <dbReference type="EMBL" id="SFF81461.1"/>
    </source>
</evidence>